<dbReference type="InterPro" id="IPR033396">
    <property type="entry name" value="DUF5107"/>
</dbReference>
<organism evidence="2 3">
    <name type="scientific">Humibacter ginsenosidimutans</name>
    <dbReference type="NCBI Taxonomy" id="2599293"/>
    <lineage>
        <taxon>Bacteria</taxon>
        <taxon>Bacillati</taxon>
        <taxon>Actinomycetota</taxon>
        <taxon>Actinomycetes</taxon>
        <taxon>Micrococcales</taxon>
        <taxon>Microbacteriaceae</taxon>
        <taxon>Humibacter</taxon>
    </lineage>
</organism>
<dbReference type="Gene3D" id="1.25.40.10">
    <property type="entry name" value="Tetratricopeptide repeat domain"/>
    <property type="match status" value="1"/>
</dbReference>
<proteinExistence type="predicted"/>
<gene>
    <name evidence="2" type="ORF">FPZ11_07225</name>
</gene>
<protein>
    <submittedName>
        <fullName evidence="2">DUF5107 domain-containing protein</fullName>
    </submittedName>
</protein>
<keyword evidence="3" id="KW-1185">Reference proteome</keyword>
<evidence type="ECO:0000259" key="1">
    <source>
        <dbReference type="Pfam" id="PF17128"/>
    </source>
</evidence>
<evidence type="ECO:0000313" key="2">
    <source>
        <dbReference type="EMBL" id="QDZ14573.1"/>
    </source>
</evidence>
<dbReference type="KEGG" id="huw:FPZ11_07225"/>
<dbReference type="OrthoDB" id="174931at2"/>
<dbReference type="RefSeq" id="WP_146319609.1">
    <property type="nucleotide sequence ID" value="NZ_CP042305.1"/>
</dbReference>
<dbReference type="Proteomes" id="UP000320216">
    <property type="component" value="Chromosome"/>
</dbReference>
<evidence type="ECO:0000313" key="3">
    <source>
        <dbReference type="Proteomes" id="UP000320216"/>
    </source>
</evidence>
<feature type="domain" description="DUF5107" evidence="1">
    <location>
        <begin position="60"/>
        <end position="338"/>
    </location>
</feature>
<dbReference type="InterPro" id="IPR011990">
    <property type="entry name" value="TPR-like_helical_dom_sf"/>
</dbReference>
<dbReference type="AlphaFoldDB" id="A0A5B8M2I1"/>
<reference evidence="2 3" key="1">
    <citation type="submission" date="2019-07" db="EMBL/GenBank/DDBJ databases">
        <title>Full genome sequence of Humibacter sp. WJ7-1.</title>
        <authorList>
            <person name="Im W.-T."/>
        </authorList>
    </citation>
    <scope>NUCLEOTIDE SEQUENCE [LARGE SCALE GENOMIC DNA]</scope>
    <source>
        <strain evidence="2 3">WJ7-1</strain>
    </source>
</reference>
<dbReference type="Pfam" id="PF17128">
    <property type="entry name" value="DUF5107"/>
    <property type="match status" value="1"/>
</dbReference>
<sequence length="671" mass="72933">MSTPHPSVVRLDELVMPSGALGAPNPLPPIAGGADLHKDAAGTGLDDELLFGLGYGGTDTVLPYLMQDGYGRELKPQRHVTAVLENERVRAEFLLDLGGRLWSLVDKSTGRELLHSNPVFRPANLALRGAWFAGGVEWNLGTTGHWPLTCAPLHAVRARRPDGTEVLRMYEYERMRGLIVRIDASLAPDAALLVVQVTIENPRDSEVPVYWWSNIAVPERDDVRVIAPGDEAYRFAYEGTMSKVPFPDVHGDGVDRSYTTRSRDAADYFFELNRAPMPWIAALDGDGAGLFQASTSRLRGRKLFLWGTGVGSRHWQRWLTEGDHPYLEIQAGLARTQLEHLPIPAGTSWRWTEVYGLAQADAAAVHGSWRDAVSAGAEAVAQAGAGMVLAREEARDTAHDEVVEVLRRASGWGALEDARRAKAGESPLSSTAAPFLSGDLGAEQRWWIAALDGTTDALASDHAEPPLSYQADPAWTEAVRRAAGWQARLHEGVLAVASGDWEAAGDAWRASLALGDNGWAWRNLAVAAERAGDHDAAATAYARARDLLPHLLPLSIEAGRQLLEAGRPADALELVGSLGVAQRSDGRIRYAEARASLTTGDLDRCGELLETGIEIADLKEGEESLDGLWLDYQAARLAAAEGVPVDDRLRARAAREFPPPARYDFRMHVEE</sequence>
<dbReference type="SUPFAM" id="SSF48452">
    <property type="entry name" value="TPR-like"/>
    <property type="match status" value="1"/>
</dbReference>
<name>A0A5B8M2I1_9MICO</name>
<dbReference type="EMBL" id="CP042305">
    <property type="protein sequence ID" value="QDZ14573.1"/>
    <property type="molecule type" value="Genomic_DNA"/>
</dbReference>
<accession>A0A5B8M2I1</accession>